<dbReference type="STRING" id="656519.Halsa_0248"/>
<dbReference type="SUPFAM" id="SSF49452">
    <property type="entry name" value="Starch-binding domain-like"/>
    <property type="match status" value="1"/>
</dbReference>
<gene>
    <name evidence="2" type="ordered locus">Halsa_0248</name>
</gene>
<keyword evidence="3" id="KW-1185">Reference proteome</keyword>
<dbReference type="GO" id="GO:0016787">
    <property type="term" value="F:hydrolase activity"/>
    <property type="evidence" value="ECO:0007669"/>
    <property type="project" value="UniProtKB-KW"/>
</dbReference>
<protein>
    <submittedName>
        <fullName evidence="2">Alpha/beta hydrolase fold protein</fullName>
    </submittedName>
</protein>
<dbReference type="ESTHER" id="halsl-e4rnp9">
    <property type="family name" value="Monoglyceridelipase_lysophospholip"/>
</dbReference>
<evidence type="ECO:0000313" key="2">
    <source>
        <dbReference type="EMBL" id="ADQ13727.1"/>
    </source>
</evidence>
<dbReference type="OrthoDB" id="9806902at2"/>
<dbReference type="eggNOG" id="COG2267">
    <property type="taxonomic scope" value="Bacteria"/>
</dbReference>
<evidence type="ECO:0000313" key="3">
    <source>
        <dbReference type="Proteomes" id="UP000007434"/>
    </source>
</evidence>
<organism evidence="2 3">
    <name type="scientific">Halanaerobium hydrogeniformans</name>
    <name type="common">Halanaerobium sp. (strain sapolanicus)</name>
    <dbReference type="NCBI Taxonomy" id="656519"/>
    <lineage>
        <taxon>Bacteria</taxon>
        <taxon>Bacillati</taxon>
        <taxon>Bacillota</taxon>
        <taxon>Clostridia</taxon>
        <taxon>Halanaerobiales</taxon>
        <taxon>Halanaerobiaceae</taxon>
        <taxon>Halanaerobium</taxon>
    </lineage>
</organism>
<reference evidence="2 3" key="2">
    <citation type="journal article" date="2011" name="J. Bacteriol.">
        <title>Complete Genome Sequence of the Haloalkaliphilic, Hydrogen Producing Halanaerobium hydrogenoformans.</title>
        <authorList>
            <person name="Brown S.D."/>
            <person name="Begemann M.B."/>
            <person name="Mormile M.R."/>
            <person name="Wall J.D."/>
            <person name="Han C.S."/>
            <person name="Goodwin L.A."/>
            <person name="Pitluck S."/>
            <person name="Land M.L."/>
            <person name="Hauser L.J."/>
            <person name="Elias D.A."/>
        </authorList>
    </citation>
    <scope>NUCLEOTIDE SEQUENCE [LARGE SCALE GENOMIC DNA]</scope>
    <source>
        <strain evidence="3">sapolanicus</strain>
    </source>
</reference>
<dbReference type="InterPro" id="IPR051044">
    <property type="entry name" value="MAG_DAG_Lipase"/>
</dbReference>
<dbReference type="KEGG" id="has:Halsa_0248"/>
<dbReference type="Proteomes" id="UP000007434">
    <property type="component" value="Chromosome"/>
</dbReference>
<dbReference type="SUPFAM" id="SSF53474">
    <property type="entry name" value="alpha/beta-Hydrolases"/>
    <property type="match status" value="1"/>
</dbReference>
<dbReference type="GO" id="GO:0030246">
    <property type="term" value="F:carbohydrate binding"/>
    <property type="evidence" value="ECO:0007669"/>
    <property type="project" value="InterPro"/>
</dbReference>
<dbReference type="Gene3D" id="3.40.50.1820">
    <property type="entry name" value="alpha/beta hydrolase"/>
    <property type="match status" value="1"/>
</dbReference>
<reference evidence="2 3" key="1">
    <citation type="submission" date="2010-11" db="EMBL/GenBank/DDBJ databases">
        <title>Complete sequence of Halanaerobium sp. sapolanicus.</title>
        <authorList>
            <consortium name="US DOE Joint Genome Institute"/>
            <person name="Lucas S."/>
            <person name="Copeland A."/>
            <person name="Lapidus A."/>
            <person name="Cheng J.-F."/>
            <person name="Bruce D."/>
            <person name="Goodwin L."/>
            <person name="Pitluck S."/>
            <person name="Davenport K."/>
            <person name="Detter J.C."/>
            <person name="Han C."/>
            <person name="Tapia R."/>
            <person name="Land M."/>
            <person name="Hauser L."/>
            <person name="Jeffries C."/>
            <person name="Kyrpides N."/>
            <person name="Ivanova N."/>
            <person name="Mikhailova N."/>
            <person name="Begemann M.B."/>
            <person name="Mormile M.R."/>
            <person name="Wall J.D."/>
            <person name="Elias D.A."/>
            <person name="Woyke T."/>
        </authorList>
    </citation>
    <scope>NUCLEOTIDE SEQUENCE [LARGE SCALE GENOMIC DNA]</scope>
    <source>
        <strain evidence="3">sapolanicus</strain>
    </source>
</reference>
<name>E4RNP9_HALHG</name>
<accession>E4RNP9</accession>
<dbReference type="Gene3D" id="2.60.40.1120">
    <property type="entry name" value="Carboxypeptidase-like, regulatory domain"/>
    <property type="match status" value="1"/>
</dbReference>
<dbReference type="InterPro" id="IPR013784">
    <property type="entry name" value="Carb-bd-like_fold"/>
</dbReference>
<dbReference type="RefSeq" id="WP_013404833.1">
    <property type="nucleotide sequence ID" value="NC_014654.1"/>
</dbReference>
<dbReference type="InterPro" id="IPR022742">
    <property type="entry name" value="Hydrolase_4"/>
</dbReference>
<sequence length="515" mass="57776">MREKQLLSLKILITLLTVVIIFSGGMNEASANANRMSISGEISLYEGTADLSEATVQLTKDGAEVGEPVHPSADGSYNIPSVEPGEDYNITVSLDGYYDETTLQFEVVNQNVTGKDIILQRREPIIVTPTPTTISKGDSGVSLVVELSEISGLENTYEDEEVVTDLSNWEIDTNDTGLTVNRIIRNSDTKVTIDFIGTASKARAIKIQAKPEVINNAQGLASNDINLSVVEDEYITSSNPDLQTYYTKNVDVDGELNGIVVIVHGLAEHLGRYNYTTEKLNQAGYGVYRLDNKGHGKTEKTVINGRAVDGYVEDFNEYLDDPNIIVNMIKEDYPDQKIFMLGHSMGGRIVASYGMKYPDQLDGQLFTGAAVKYQDQFVEYRDSEEQSPFEGEKATEMIPNELADTICRDAAIRAQYSADPLNLNQFANKLLHEYRVELGGYLSDHIEEYEYPALILHGADDRIVPKEFSEWFYEGIASNDKEIKMYPDAYHEILNERKEKYEVFEDMIDWMDERL</sequence>
<dbReference type="AlphaFoldDB" id="E4RNP9"/>
<feature type="domain" description="Serine aminopeptidase S33" evidence="1">
    <location>
        <begin position="256"/>
        <end position="497"/>
    </location>
</feature>
<dbReference type="PANTHER" id="PTHR11614">
    <property type="entry name" value="PHOSPHOLIPASE-RELATED"/>
    <property type="match status" value="1"/>
</dbReference>
<dbReference type="Pfam" id="PF12146">
    <property type="entry name" value="Hydrolase_4"/>
    <property type="match status" value="1"/>
</dbReference>
<dbReference type="InterPro" id="IPR029058">
    <property type="entry name" value="AB_hydrolase_fold"/>
</dbReference>
<dbReference type="HOGENOM" id="CLU_528701_0_0_9"/>
<evidence type="ECO:0000259" key="1">
    <source>
        <dbReference type="Pfam" id="PF12146"/>
    </source>
</evidence>
<keyword evidence="2" id="KW-0378">Hydrolase</keyword>
<dbReference type="EMBL" id="CP002304">
    <property type="protein sequence ID" value="ADQ13727.1"/>
    <property type="molecule type" value="Genomic_DNA"/>
</dbReference>
<proteinExistence type="predicted"/>